<dbReference type="InterPro" id="IPR001611">
    <property type="entry name" value="Leu-rich_rpt"/>
</dbReference>
<dbReference type="GO" id="GO:0005096">
    <property type="term" value="F:GTPase activator activity"/>
    <property type="evidence" value="ECO:0007669"/>
    <property type="project" value="UniProtKB-KW"/>
</dbReference>
<keyword evidence="4" id="KW-0732">Signal</keyword>
<feature type="chain" id="PRO_5016347692" description="Leucine-rich repeat domain-containing protein" evidence="4">
    <location>
        <begin position="23"/>
        <end position="319"/>
    </location>
</feature>
<keyword evidence="3" id="KW-0677">Repeat</keyword>
<dbReference type="AlphaFoldDB" id="A0A2Z3L957"/>
<name>A0A2Z3L957_9BACT</name>
<sequence precursor="true">MQKNANKIVVRLLLLTSSVVSCQMNRQNMDKQTEDLPPIFYRDIFEKIAEYTDEATDRALWNTSKCMRSVMRDKLTKLYTEKFNKLRSLSTQDITLLIGNDPIKRTIVCKVLADNQTIKNIFLHWLKIKTVQAFVQAMAKALKANRTITRISLTCNNIKDEGAIAIAEAVKVNQTITEINLTGNNITDKGAIAIAEAVKVNQTIQSIYLTCNNIKDEGAIAIAEAVKVNQTITEIVLTSNNITDEGAIAIAEAIKVNQTIQRIYLTNNNIKDEGAIAIAEAVKVNQTIQSINLKENNITEKGESAIAEVNQTIERINPR</sequence>
<evidence type="ECO:0000313" key="5">
    <source>
        <dbReference type="EMBL" id="AWN81911.1"/>
    </source>
</evidence>
<dbReference type="EMBL" id="CP029619">
    <property type="protein sequence ID" value="AWN81911.1"/>
    <property type="molecule type" value="Genomic_DNA"/>
</dbReference>
<dbReference type="InterPro" id="IPR027038">
    <property type="entry name" value="RanGap"/>
</dbReference>
<dbReference type="Pfam" id="PF13516">
    <property type="entry name" value="LRR_6"/>
    <property type="match status" value="6"/>
</dbReference>
<evidence type="ECO:0000313" key="6">
    <source>
        <dbReference type="Proteomes" id="UP000245872"/>
    </source>
</evidence>
<proteinExistence type="predicted"/>
<dbReference type="GO" id="GO:0006913">
    <property type="term" value="P:nucleocytoplasmic transport"/>
    <property type="evidence" value="ECO:0007669"/>
    <property type="project" value="TreeGrafter"/>
</dbReference>
<accession>A0A2Z3L957</accession>
<dbReference type="GO" id="GO:0005829">
    <property type="term" value="C:cytosol"/>
    <property type="evidence" value="ECO:0007669"/>
    <property type="project" value="TreeGrafter"/>
</dbReference>
<evidence type="ECO:0000256" key="3">
    <source>
        <dbReference type="ARBA" id="ARBA00022737"/>
    </source>
</evidence>
<evidence type="ECO:0000256" key="4">
    <source>
        <dbReference type="SAM" id="SignalP"/>
    </source>
</evidence>
<feature type="signal peptide" evidence="4">
    <location>
        <begin position="1"/>
        <end position="22"/>
    </location>
</feature>
<keyword evidence="1" id="KW-0343">GTPase activation</keyword>
<dbReference type="PANTHER" id="PTHR24113:SF12">
    <property type="entry name" value="RAN GTPASE-ACTIVATING PROTEIN 1"/>
    <property type="match status" value="1"/>
</dbReference>
<evidence type="ECO:0000256" key="1">
    <source>
        <dbReference type="ARBA" id="ARBA00022468"/>
    </source>
</evidence>
<dbReference type="KEGG" id="cher:DK880_00595"/>
<dbReference type="PROSITE" id="PS51257">
    <property type="entry name" value="PROKAR_LIPOPROTEIN"/>
    <property type="match status" value="1"/>
</dbReference>
<dbReference type="Proteomes" id="UP000245872">
    <property type="component" value="Chromosome"/>
</dbReference>
<dbReference type="PANTHER" id="PTHR24113">
    <property type="entry name" value="RAN GTPASE-ACTIVATING PROTEIN 1"/>
    <property type="match status" value="1"/>
</dbReference>
<keyword evidence="6" id="KW-1185">Reference proteome</keyword>
<dbReference type="SMART" id="SM00368">
    <property type="entry name" value="LRR_RI"/>
    <property type="match status" value="6"/>
</dbReference>
<dbReference type="GO" id="GO:0048471">
    <property type="term" value="C:perinuclear region of cytoplasm"/>
    <property type="evidence" value="ECO:0007669"/>
    <property type="project" value="TreeGrafter"/>
</dbReference>
<dbReference type="SUPFAM" id="SSF52047">
    <property type="entry name" value="RNI-like"/>
    <property type="match status" value="1"/>
</dbReference>
<dbReference type="Gene3D" id="3.80.10.10">
    <property type="entry name" value="Ribonuclease Inhibitor"/>
    <property type="match status" value="2"/>
</dbReference>
<reference evidence="5 6" key="1">
    <citation type="submission" date="2018-05" db="EMBL/GenBank/DDBJ databases">
        <title>Candidatus Cardinium hertigii Genome Assembly.</title>
        <authorList>
            <person name="Showmaker K.C."/>
            <person name="Walden K.O."/>
            <person name="Fields C.J."/>
            <person name="Lambert K.N."/>
            <person name="Hudson M.E."/>
        </authorList>
    </citation>
    <scope>NUCLEOTIDE SEQUENCE [LARGE SCALE GENOMIC DNA]</scope>
    <source>
        <strain evidence="6">cHgTN10</strain>
    </source>
</reference>
<dbReference type="GO" id="GO:0031267">
    <property type="term" value="F:small GTPase binding"/>
    <property type="evidence" value="ECO:0007669"/>
    <property type="project" value="TreeGrafter"/>
</dbReference>
<organism evidence="5 6">
    <name type="scientific">Candidatus Cardinium hertigii</name>
    <dbReference type="NCBI Taxonomy" id="247481"/>
    <lineage>
        <taxon>Bacteria</taxon>
        <taxon>Pseudomonadati</taxon>
        <taxon>Bacteroidota</taxon>
        <taxon>Cytophagia</taxon>
        <taxon>Cytophagales</taxon>
        <taxon>Amoebophilaceae</taxon>
        <taxon>Candidatus Cardinium</taxon>
    </lineage>
</organism>
<protein>
    <recommendedName>
        <fullName evidence="7">Leucine-rich repeat domain-containing protein</fullName>
    </recommendedName>
</protein>
<dbReference type="InterPro" id="IPR032675">
    <property type="entry name" value="LRR_dom_sf"/>
</dbReference>
<gene>
    <name evidence="5" type="ORF">DK880_00595</name>
</gene>
<keyword evidence="2" id="KW-0433">Leucine-rich repeat</keyword>
<evidence type="ECO:0000256" key="2">
    <source>
        <dbReference type="ARBA" id="ARBA00022614"/>
    </source>
</evidence>
<evidence type="ECO:0008006" key="7">
    <source>
        <dbReference type="Google" id="ProtNLM"/>
    </source>
</evidence>
<dbReference type="RefSeq" id="WP_109997322.1">
    <property type="nucleotide sequence ID" value="NZ_CP029619.1"/>
</dbReference>